<dbReference type="PANTHER" id="PTHR43124:SF3">
    <property type="entry name" value="CHLORAMPHENICOL EFFLUX PUMP RV0191"/>
    <property type="match status" value="1"/>
</dbReference>
<gene>
    <name evidence="8" type="ORF">SAMN04487947_3554</name>
</gene>
<feature type="transmembrane region" description="Helical" evidence="6">
    <location>
        <begin position="138"/>
        <end position="158"/>
    </location>
</feature>
<feature type="transmembrane region" description="Helical" evidence="6">
    <location>
        <begin position="339"/>
        <end position="358"/>
    </location>
</feature>
<evidence type="ECO:0000256" key="4">
    <source>
        <dbReference type="ARBA" id="ARBA00022989"/>
    </source>
</evidence>
<dbReference type="InterPro" id="IPR020846">
    <property type="entry name" value="MFS_dom"/>
</dbReference>
<dbReference type="GO" id="GO:0005886">
    <property type="term" value="C:plasma membrane"/>
    <property type="evidence" value="ECO:0007669"/>
    <property type="project" value="UniProtKB-SubCell"/>
</dbReference>
<keyword evidence="9" id="KW-1185">Reference proteome</keyword>
<feature type="transmembrane region" description="Helical" evidence="6">
    <location>
        <begin position="99"/>
        <end position="117"/>
    </location>
</feature>
<feature type="transmembrane region" description="Helical" evidence="6">
    <location>
        <begin position="297"/>
        <end position="319"/>
    </location>
</feature>
<dbReference type="Gene3D" id="1.20.1250.20">
    <property type="entry name" value="MFS general substrate transporter like domains"/>
    <property type="match status" value="2"/>
</dbReference>
<dbReference type="EMBL" id="FOYT01000004">
    <property type="protein sequence ID" value="SFR69067.1"/>
    <property type="molecule type" value="Genomic_DNA"/>
</dbReference>
<feature type="transmembrane region" description="Helical" evidence="6">
    <location>
        <begin position="164"/>
        <end position="181"/>
    </location>
</feature>
<evidence type="ECO:0000256" key="3">
    <source>
        <dbReference type="ARBA" id="ARBA00022692"/>
    </source>
</evidence>
<dbReference type="GO" id="GO:0022857">
    <property type="term" value="F:transmembrane transporter activity"/>
    <property type="evidence" value="ECO:0007669"/>
    <property type="project" value="InterPro"/>
</dbReference>
<dbReference type="Pfam" id="PF07690">
    <property type="entry name" value="MFS_1"/>
    <property type="match status" value="1"/>
</dbReference>
<feature type="transmembrane region" description="Helical" evidence="6">
    <location>
        <begin position="75"/>
        <end position="93"/>
    </location>
</feature>
<feature type="transmembrane region" description="Helical" evidence="6">
    <location>
        <begin position="210"/>
        <end position="233"/>
    </location>
</feature>
<comment type="subcellular location">
    <subcellularLocation>
        <location evidence="1">Cell membrane</location>
        <topology evidence="1">Multi-pass membrane protein</topology>
    </subcellularLocation>
</comment>
<dbReference type="AlphaFoldDB" id="A0A1I6IQN8"/>
<dbReference type="Proteomes" id="UP000198531">
    <property type="component" value="Unassembled WGS sequence"/>
</dbReference>
<dbReference type="InterPro" id="IPR050189">
    <property type="entry name" value="MFS_Efflux_Transporters"/>
</dbReference>
<dbReference type="InterPro" id="IPR011701">
    <property type="entry name" value="MFS"/>
</dbReference>
<keyword evidence="3 6" id="KW-0812">Transmembrane</keyword>
<dbReference type="SUPFAM" id="SSF103473">
    <property type="entry name" value="MFS general substrate transporter"/>
    <property type="match status" value="1"/>
</dbReference>
<evidence type="ECO:0000256" key="2">
    <source>
        <dbReference type="ARBA" id="ARBA00022475"/>
    </source>
</evidence>
<feature type="domain" description="Major facilitator superfamily (MFS) profile" evidence="7">
    <location>
        <begin position="9"/>
        <end position="385"/>
    </location>
</feature>
<keyword evidence="5 6" id="KW-0472">Membrane</keyword>
<proteinExistence type="predicted"/>
<name>A0A1I6IQN8_9EURY</name>
<feature type="transmembrane region" description="Helical" evidence="6">
    <location>
        <begin position="245"/>
        <end position="265"/>
    </location>
</feature>
<protein>
    <submittedName>
        <fullName evidence="8">Predicted arabinose efflux permease, MFS family</fullName>
    </submittedName>
</protein>
<feature type="transmembrane region" description="Helical" evidence="6">
    <location>
        <begin position="364"/>
        <end position="383"/>
    </location>
</feature>
<organism evidence="8 9">
    <name type="scientific">Halogeometricum rufum</name>
    <dbReference type="NCBI Taxonomy" id="553469"/>
    <lineage>
        <taxon>Archaea</taxon>
        <taxon>Methanobacteriati</taxon>
        <taxon>Methanobacteriota</taxon>
        <taxon>Stenosarchaea group</taxon>
        <taxon>Halobacteria</taxon>
        <taxon>Halobacteriales</taxon>
        <taxon>Haloferacaceae</taxon>
        <taxon>Halogeometricum</taxon>
    </lineage>
</organism>
<evidence type="ECO:0000256" key="1">
    <source>
        <dbReference type="ARBA" id="ARBA00004651"/>
    </source>
</evidence>
<dbReference type="InterPro" id="IPR036259">
    <property type="entry name" value="MFS_trans_sf"/>
</dbReference>
<dbReference type="PANTHER" id="PTHR43124">
    <property type="entry name" value="PURINE EFFLUX PUMP PBUE"/>
    <property type="match status" value="1"/>
</dbReference>
<sequence>MFEGYSGRLLIALSLGWLAIQIGRNALPPLLPAMLAEFSISPFAGGVGLTLMWAFYALCHYPGGRLSDTNSRKPILILGLVILVGGFLLLSVARGYLSFLTALSLVGIGSGLYFIAMRANLADLFADHRGQAFGVQSAAGNFGSVSAGGLAAVILSLAVWELTLVPAVLLSCVALFAVHRWSTESYSLLETELALTSTFRRVFEAEETRVLLLVYSLFVFAWQGMAGFLPTYLQVSKSLTPAKASLAYAGVFAVGVVVMPLSGAVSDRLNRLWVAAGALFVCCLGFTSLLLVHSETLIYSALGLFAAGMMSYPPVMQAYLTDSFESKSVGGDFGAFKTVYSGVGSLGPAYVGLVASYFTYTAAYVGLACCLLGGVFLLTWLAAHG</sequence>
<evidence type="ECO:0000313" key="9">
    <source>
        <dbReference type="Proteomes" id="UP000198531"/>
    </source>
</evidence>
<dbReference type="STRING" id="553469.SAMN04487947_3554"/>
<evidence type="ECO:0000259" key="7">
    <source>
        <dbReference type="PROSITE" id="PS50850"/>
    </source>
</evidence>
<dbReference type="PROSITE" id="PS50850">
    <property type="entry name" value="MFS"/>
    <property type="match status" value="1"/>
</dbReference>
<evidence type="ECO:0000256" key="5">
    <source>
        <dbReference type="ARBA" id="ARBA00023136"/>
    </source>
</evidence>
<feature type="transmembrane region" description="Helical" evidence="6">
    <location>
        <begin position="41"/>
        <end position="63"/>
    </location>
</feature>
<feature type="transmembrane region" description="Helical" evidence="6">
    <location>
        <begin position="272"/>
        <end position="291"/>
    </location>
</feature>
<reference evidence="9" key="1">
    <citation type="submission" date="2016-10" db="EMBL/GenBank/DDBJ databases">
        <authorList>
            <person name="Varghese N."/>
            <person name="Submissions S."/>
        </authorList>
    </citation>
    <scope>NUCLEOTIDE SEQUENCE [LARGE SCALE GENOMIC DNA]</scope>
    <source>
        <strain evidence="9">CGMCC 1.7736</strain>
    </source>
</reference>
<evidence type="ECO:0000256" key="6">
    <source>
        <dbReference type="SAM" id="Phobius"/>
    </source>
</evidence>
<accession>A0A1I6IQN8</accession>
<keyword evidence="2" id="KW-1003">Cell membrane</keyword>
<keyword evidence="4 6" id="KW-1133">Transmembrane helix</keyword>
<evidence type="ECO:0000313" key="8">
    <source>
        <dbReference type="EMBL" id="SFR69067.1"/>
    </source>
</evidence>